<feature type="region of interest" description="Disordered" evidence="1">
    <location>
        <begin position="1"/>
        <end position="42"/>
    </location>
</feature>
<evidence type="ECO:0000313" key="2">
    <source>
        <dbReference type="EMBL" id="CAA9284991.1"/>
    </source>
</evidence>
<feature type="compositionally biased region" description="Basic and acidic residues" evidence="1">
    <location>
        <begin position="1"/>
        <end position="11"/>
    </location>
</feature>
<feature type="non-terminal residue" evidence="2">
    <location>
        <position position="42"/>
    </location>
</feature>
<organism evidence="2">
    <name type="scientific">uncultured Actinomycetospora sp</name>
    <dbReference type="NCBI Taxonomy" id="1135996"/>
    <lineage>
        <taxon>Bacteria</taxon>
        <taxon>Bacillati</taxon>
        <taxon>Actinomycetota</taxon>
        <taxon>Actinomycetes</taxon>
        <taxon>Pseudonocardiales</taxon>
        <taxon>Pseudonocardiaceae</taxon>
        <taxon>Actinomycetospora</taxon>
        <taxon>environmental samples</taxon>
    </lineage>
</organism>
<sequence>GRVGRPHDQQAETHVAGPDPRPSRPADHGVGPSRWGGVGVPV</sequence>
<protein>
    <submittedName>
        <fullName evidence="2">Uncharacterized protein</fullName>
    </submittedName>
</protein>
<dbReference type="AlphaFoldDB" id="A0A6J4JQL7"/>
<reference evidence="2" key="1">
    <citation type="submission" date="2020-02" db="EMBL/GenBank/DDBJ databases">
        <authorList>
            <person name="Meier V. D."/>
        </authorList>
    </citation>
    <scope>NUCLEOTIDE SEQUENCE</scope>
    <source>
        <strain evidence="2">AVDCRST_MAG54</strain>
    </source>
</reference>
<gene>
    <name evidence="2" type="ORF">AVDCRST_MAG54-3942</name>
</gene>
<dbReference type="EMBL" id="CADCTH010000500">
    <property type="protein sequence ID" value="CAA9284991.1"/>
    <property type="molecule type" value="Genomic_DNA"/>
</dbReference>
<feature type="non-terminal residue" evidence="2">
    <location>
        <position position="1"/>
    </location>
</feature>
<accession>A0A6J4JQL7</accession>
<evidence type="ECO:0000256" key="1">
    <source>
        <dbReference type="SAM" id="MobiDB-lite"/>
    </source>
</evidence>
<name>A0A6J4JQL7_9PSEU</name>
<proteinExistence type="predicted"/>